<evidence type="ECO:0000313" key="2">
    <source>
        <dbReference type="EMBL" id="ACR35892.1"/>
    </source>
</evidence>
<accession>C4J3Z2</accession>
<dbReference type="HOGENOM" id="CLU_1809016_0_0_1"/>
<name>C4J3Z2_MAIZE</name>
<dbReference type="EMBL" id="BT085539">
    <property type="protein sequence ID" value="ACR35892.1"/>
    <property type="molecule type" value="mRNA"/>
</dbReference>
<protein>
    <submittedName>
        <fullName evidence="2">Uncharacterized protein</fullName>
    </submittedName>
</protein>
<evidence type="ECO:0000256" key="1">
    <source>
        <dbReference type="SAM" id="MobiDB-lite"/>
    </source>
</evidence>
<organism evidence="2">
    <name type="scientific">Zea mays</name>
    <name type="common">Maize</name>
    <dbReference type="NCBI Taxonomy" id="4577"/>
    <lineage>
        <taxon>Eukaryota</taxon>
        <taxon>Viridiplantae</taxon>
        <taxon>Streptophyta</taxon>
        <taxon>Embryophyta</taxon>
        <taxon>Tracheophyta</taxon>
        <taxon>Spermatophyta</taxon>
        <taxon>Magnoliopsida</taxon>
        <taxon>Liliopsida</taxon>
        <taxon>Poales</taxon>
        <taxon>Poaceae</taxon>
        <taxon>PACMAD clade</taxon>
        <taxon>Panicoideae</taxon>
        <taxon>Andropogonodae</taxon>
        <taxon>Andropogoneae</taxon>
        <taxon>Tripsacinae</taxon>
        <taxon>Zea</taxon>
    </lineage>
</organism>
<proteinExistence type="evidence at transcript level"/>
<feature type="region of interest" description="Disordered" evidence="1">
    <location>
        <begin position="20"/>
        <end position="86"/>
    </location>
</feature>
<feature type="compositionally biased region" description="Polar residues" evidence="1">
    <location>
        <begin position="57"/>
        <end position="73"/>
    </location>
</feature>
<dbReference type="AlphaFoldDB" id="C4J3Z2"/>
<reference evidence="2" key="2">
    <citation type="submission" date="2012-06" db="EMBL/GenBank/DDBJ databases">
        <authorList>
            <person name="Yu Y."/>
            <person name="Currie J."/>
            <person name="Lomeli R."/>
            <person name="Angelova A."/>
            <person name="Collura K."/>
            <person name="Wissotski M."/>
            <person name="Campos D."/>
            <person name="Kudrna D."/>
            <person name="Golser W."/>
            <person name="Ashely E."/>
            <person name="Descour A."/>
            <person name="Fernandes J."/>
            <person name="Soderlund C."/>
            <person name="Walbot V."/>
        </authorList>
    </citation>
    <scope>NUCLEOTIDE SEQUENCE</scope>
    <source>
        <strain evidence="2">B73</strain>
    </source>
</reference>
<reference evidence="2" key="1">
    <citation type="journal article" date="2009" name="PLoS Genet.">
        <title>Sequencing, mapping, and analysis of 27,455 maize full-length cDNAs.</title>
        <authorList>
            <person name="Soderlund C."/>
            <person name="Descour A."/>
            <person name="Kudrna D."/>
            <person name="Bomhoff M."/>
            <person name="Boyd L."/>
            <person name="Currie J."/>
            <person name="Angelova A."/>
            <person name="Collura K."/>
            <person name="Wissotski M."/>
            <person name="Ashley E."/>
            <person name="Morrow D."/>
            <person name="Fernandes J."/>
            <person name="Walbot V."/>
            <person name="Yu Y."/>
        </authorList>
    </citation>
    <scope>NUCLEOTIDE SEQUENCE</scope>
    <source>
        <strain evidence="2">B73</strain>
    </source>
</reference>
<sequence length="143" mass="15948">MPCMSCRSCTATLQCPETENASFSLTRQRRRAVTSHPPARQNQKHSRPDSVTRHARNSQQTPLVNKAHTSICRTESCRPPTNRDPNDAFLASRFVRKSSSSISCFAPPALSRSPVHTRARHLDRTSAHLNVLRKIACTPSGMQ</sequence>